<dbReference type="Pfam" id="PF00800">
    <property type="entry name" value="PDT"/>
    <property type="match status" value="1"/>
</dbReference>
<dbReference type="Proteomes" id="UP000632195">
    <property type="component" value="Unassembled WGS sequence"/>
</dbReference>
<dbReference type="AlphaFoldDB" id="A0AA37BRR1"/>
<evidence type="ECO:0000256" key="2">
    <source>
        <dbReference type="ARBA" id="ARBA00023141"/>
    </source>
</evidence>
<reference evidence="8" key="2">
    <citation type="submission" date="2022-09" db="EMBL/GenBank/DDBJ databases">
        <authorList>
            <person name="Sun Q."/>
            <person name="Ohkuma M."/>
        </authorList>
    </citation>
    <scope>NUCLEOTIDE SEQUENCE</scope>
    <source>
        <strain evidence="8">JCM 13583</strain>
    </source>
</reference>
<keyword evidence="4" id="KW-0456">Lyase</keyword>
<dbReference type="EMBL" id="BMNY01000001">
    <property type="protein sequence ID" value="GGM73141.1"/>
    <property type="molecule type" value="Genomic_DNA"/>
</dbReference>
<dbReference type="CDD" id="cd13630">
    <property type="entry name" value="PBP2_PDT_1"/>
    <property type="match status" value="1"/>
</dbReference>
<gene>
    <name evidence="8" type="ORF">GCM10007108_08920</name>
</gene>
<dbReference type="PROSITE" id="PS51171">
    <property type="entry name" value="PREPHENATE_DEHYDR_3"/>
    <property type="match status" value="1"/>
</dbReference>
<evidence type="ECO:0000313" key="8">
    <source>
        <dbReference type="EMBL" id="GGM73141.1"/>
    </source>
</evidence>
<feature type="domain" description="Prephenate dehydratase" evidence="6">
    <location>
        <begin position="9"/>
        <end position="180"/>
    </location>
</feature>
<dbReference type="RefSeq" id="WP_188680662.1">
    <property type="nucleotide sequence ID" value="NZ_BMNY01000001.1"/>
</dbReference>
<feature type="domain" description="ACT" evidence="7">
    <location>
        <begin position="193"/>
        <end position="270"/>
    </location>
</feature>
<evidence type="ECO:0000259" key="6">
    <source>
        <dbReference type="PROSITE" id="PS51171"/>
    </source>
</evidence>
<evidence type="ECO:0000256" key="4">
    <source>
        <dbReference type="ARBA" id="ARBA00023239"/>
    </source>
</evidence>
<keyword evidence="1" id="KW-0028">Amino-acid biosynthesis</keyword>
<evidence type="ECO:0000313" key="9">
    <source>
        <dbReference type="Proteomes" id="UP000632195"/>
    </source>
</evidence>
<accession>A0AA37BRR1</accession>
<dbReference type="InterPro" id="IPR002912">
    <property type="entry name" value="ACT_dom"/>
</dbReference>
<keyword evidence="2" id="KW-0057">Aromatic amino acid biosynthesis</keyword>
<evidence type="ECO:0000259" key="7">
    <source>
        <dbReference type="PROSITE" id="PS51671"/>
    </source>
</evidence>
<dbReference type="InterPro" id="IPR001086">
    <property type="entry name" value="Preph_deHydtase"/>
</dbReference>
<dbReference type="GO" id="GO:0005737">
    <property type="term" value="C:cytoplasm"/>
    <property type="evidence" value="ECO:0007669"/>
    <property type="project" value="TreeGrafter"/>
</dbReference>
<dbReference type="PROSITE" id="PS00857">
    <property type="entry name" value="PREPHENATE_DEHYDR_1"/>
    <property type="match status" value="1"/>
</dbReference>
<keyword evidence="9" id="KW-1185">Reference proteome</keyword>
<dbReference type="PROSITE" id="PS51671">
    <property type="entry name" value="ACT"/>
    <property type="match status" value="1"/>
</dbReference>
<evidence type="ECO:0000256" key="3">
    <source>
        <dbReference type="ARBA" id="ARBA00023222"/>
    </source>
</evidence>
<comment type="pathway">
    <text evidence="5">Amino-acid biosynthesis.</text>
</comment>
<proteinExistence type="predicted"/>
<dbReference type="GO" id="GO:0004664">
    <property type="term" value="F:prephenate dehydratase activity"/>
    <property type="evidence" value="ECO:0007669"/>
    <property type="project" value="InterPro"/>
</dbReference>
<dbReference type="Gene3D" id="3.30.70.260">
    <property type="match status" value="1"/>
</dbReference>
<protein>
    <recommendedName>
        <fullName evidence="10">Prephenate dehydratase</fullName>
    </recommendedName>
</protein>
<comment type="caution">
    <text evidence="8">The sequence shown here is derived from an EMBL/GenBank/DDBJ whole genome shotgun (WGS) entry which is preliminary data.</text>
</comment>
<dbReference type="InterPro" id="IPR018528">
    <property type="entry name" value="Preph_deHydtase_CS"/>
</dbReference>
<reference evidence="8" key="1">
    <citation type="journal article" date="2014" name="Int. J. Syst. Evol. Microbiol.">
        <title>Complete genome sequence of Corynebacterium casei LMG S-19264T (=DSM 44701T), isolated from a smear-ripened cheese.</title>
        <authorList>
            <consortium name="US DOE Joint Genome Institute (JGI-PGF)"/>
            <person name="Walter F."/>
            <person name="Albersmeier A."/>
            <person name="Kalinowski J."/>
            <person name="Ruckert C."/>
        </authorList>
    </citation>
    <scope>NUCLEOTIDE SEQUENCE</scope>
    <source>
        <strain evidence="8">JCM 13583</strain>
    </source>
</reference>
<name>A0AA37BRR1_9ARCH</name>
<dbReference type="PANTHER" id="PTHR21022:SF19">
    <property type="entry name" value="PREPHENATE DEHYDRATASE-RELATED"/>
    <property type="match status" value="1"/>
</dbReference>
<dbReference type="SUPFAM" id="SSF55021">
    <property type="entry name" value="ACT-like"/>
    <property type="match status" value="1"/>
</dbReference>
<dbReference type="CDD" id="cd04905">
    <property type="entry name" value="ACT_CM-PDT"/>
    <property type="match status" value="1"/>
</dbReference>
<dbReference type="Pfam" id="PF01842">
    <property type="entry name" value="ACT"/>
    <property type="match status" value="1"/>
</dbReference>
<dbReference type="SUPFAM" id="SSF53850">
    <property type="entry name" value="Periplasmic binding protein-like II"/>
    <property type="match status" value="1"/>
</dbReference>
<dbReference type="NCBIfam" id="NF008865">
    <property type="entry name" value="PRK11898.1"/>
    <property type="match status" value="1"/>
</dbReference>
<sequence length="279" mass="30787">METKGAGVRVSCLGPEGTWSEFAVRSMFSRAEIAFCRGFREAIELAEAGSTEYCVLPVENSIEGPVTPVLDALTSTGLRIVAEKIVSVRQALLAVGTDIRRVVSHPQALAQCEGRIRAMFPNAEIISVSSTSAGAIEAANREDTAVVGPPWLAQKYGLRVIAQDMSDYRFNLTRFICLGRGRPPRTGRDKTSLTLVLRDDGPGSLHRLLTPFAERLINLSMVVSRPEKEKPWRYRFFFDLHGHEDDSAVRSALSDISSMVTEMKVIGSYPREDWPQTDA</sequence>
<evidence type="ECO:0008006" key="10">
    <source>
        <dbReference type="Google" id="ProtNLM"/>
    </source>
</evidence>
<keyword evidence="3" id="KW-0584">Phenylalanine biosynthesis</keyword>
<evidence type="ECO:0000256" key="1">
    <source>
        <dbReference type="ARBA" id="ARBA00022605"/>
    </source>
</evidence>
<dbReference type="Gene3D" id="3.40.190.10">
    <property type="entry name" value="Periplasmic binding protein-like II"/>
    <property type="match status" value="2"/>
</dbReference>
<organism evidence="8 9">
    <name type="scientific">Thermogymnomonas acidicola</name>
    <dbReference type="NCBI Taxonomy" id="399579"/>
    <lineage>
        <taxon>Archaea</taxon>
        <taxon>Methanobacteriati</taxon>
        <taxon>Thermoplasmatota</taxon>
        <taxon>Thermoplasmata</taxon>
        <taxon>Thermoplasmatales</taxon>
        <taxon>Thermogymnomonas</taxon>
    </lineage>
</organism>
<evidence type="ECO:0000256" key="5">
    <source>
        <dbReference type="ARBA" id="ARBA00029440"/>
    </source>
</evidence>
<dbReference type="InterPro" id="IPR045865">
    <property type="entry name" value="ACT-like_dom_sf"/>
</dbReference>
<dbReference type="PANTHER" id="PTHR21022">
    <property type="entry name" value="PREPHENATE DEHYDRATASE P PROTEIN"/>
    <property type="match status" value="1"/>
</dbReference>
<dbReference type="GO" id="GO:0009094">
    <property type="term" value="P:L-phenylalanine biosynthetic process"/>
    <property type="evidence" value="ECO:0007669"/>
    <property type="project" value="UniProtKB-KW"/>
</dbReference>